<dbReference type="SUPFAM" id="SSF55031">
    <property type="entry name" value="Bacterial exopeptidase dimerisation domain"/>
    <property type="match status" value="1"/>
</dbReference>
<evidence type="ECO:0000256" key="2">
    <source>
        <dbReference type="ARBA" id="ARBA00022670"/>
    </source>
</evidence>
<keyword evidence="6" id="KW-0472">Membrane</keyword>
<keyword evidence="3" id="KW-0479">Metal-binding</keyword>
<dbReference type="Gene3D" id="3.40.630.10">
    <property type="entry name" value="Zn peptidases"/>
    <property type="match status" value="1"/>
</dbReference>
<keyword evidence="5" id="KW-0862">Zinc</keyword>
<dbReference type="NCBIfam" id="NF006113">
    <property type="entry name" value="PRK08262.1-4"/>
    <property type="match status" value="1"/>
</dbReference>
<protein>
    <submittedName>
        <fullName evidence="8">M20 family peptidase</fullName>
    </submittedName>
</protein>
<dbReference type="SUPFAM" id="SSF53187">
    <property type="entry name" value="Zn-dependent exopeptidases"/>
    <property type="match status" value="1"/>
</dbReference>
<evidence type="ECO:0000256" key="3">
    <source>
        <dbReference type="ARBA" id="ARBA00022723"/>
    </source>
</evidence>
<evidence type="ECO:0000313" key="9">
    <source>
        <dbReference type="Proteomes" id="UP000298763"/>
    </source>
</evidence>
<dbReference type="CDD" id="cd05674">
    <property type="entry name" value="M20_yscS"/>
    <property type="match status" value="1"/>
</dbReference>
<dbReference type="InterPro" id="IPR047177">
    <property type="entry name" value="Pept_M20A"/>
</dbReference>
<evidence type="ECO:0000259" key="7">
    <source>
        <dbReference type="Pfam" id="PF07687"/>
    </source>
</evidence>
<keyword evidence="9" id="KW-1185">Reference proteome</keyword>
<evidence type="ECO:0000256" key="4">
    <source>
        <dbReference type="ARBA" id="ARBA00022801"/>
    </source>
</evidence>
<dbReference type="InterPro" id="IPR017141">
    <property type="entry name" value="Pept_M20_carboxypep"/>
</dbReference>
<dbReference type="InterPro" id="IPR036264">
    <property type="entry name" value="Bact_exopeptidase_dim_dom"/>
</dbReference>
<dbReference type="Gene3D" id="1.10.150.900">
    <property type="match status" value="1"/>
</dbReference>
<dbReference type="Pfam" id="PF07687">
    <property type="entry name" value="M20_dimer"/>
    <property type="match status" value="1"/>
</dbReference>
<evidence type="ECO:0000256" key="6">
    <source>
        <dbReference type="SAM" id="Phobius"/>
    </source>
</evidence>
<evidence type="ECO:0000256" key="1">
    <source>
        <dbReference type="ARBA" id="ARBA00006247"/>
    </source>
</evidence>
<evidence type="ECO:0000313" key="8">
    <source>
        <dbReference type="EMBL" id="QCP13149.1"/>
    </source>
</evidence>
<sequence>MGRAVRRNGACIATNPHHRGALFQSLYGLISRTHFTDSHFTDSHFMLKRLIYAGLLALAVIAIMAAVVAWNTLRLSSRQIDVTPVSVLALERDAVAARLAGALQFRTISDAASGDANAEEFKRMQAYLAQAFPRLHATLKREMVGHSMLFTWQGSDAQARPVMWLAHQDVVPVAPGTEGNWHQAPFDGVVKDGFIWGRGSWDDKGSLVAQMEAVETLLESGYQPRATIYLAYGADEEVGGRRGAVEIARLLKSRGVRLDYILDEGMLVTEGIMRGISRPVALIGVAEKGYASVNLAVATAPGHSSMPPQNTAIGMMSAALADLERKQMPAQLTGVAQDMFDTIAPEMEGMSRVALSNLWLFGPLVQRQLAQSAGTNAMLRTTTALTVVHAGNKDNVLPGRADAVVNFRIRPGDTVDGVMEHVKQTVDSGAVHAELQAGSSDPSRVSPIASAQYALINRTIREVFSDAVVAPGIVIGATDSRHYKDVSDHVYRFSPVRAGPDDLPRFHGTNERIGVDNYLEAVRFYVQLARNGK</sequence>
<keyword evidence="4" id="KW-0378">Hydrolase</keyword>
<dbReference type="EMBL" id="CP040017">
    <property type="protein sequence ID" value="QCP13149.1"/>
    <property type="molecule type" value="Genomic_DNA"/>
</dbReference>
<dbReference type="PIRSF" id="PIRSF037217">
    <property type="entry name" value="Carboxypeptidase_S"/>
    <property type="match status" value="1"/>
</dbReference>
<feature type="domain" description="Peptidase M20 dimerisation" evidence="7">
    <location>
        <begin position="285"/>
        <end position="431"/>
    </location>
</feature>
<name>A0ABX5UMY2_9BURK</name>
<keyword evidence="2" id="KW-0645">Protease</keyword>
<reference evidence="8 9" key="1">
    <citation type="submission" date="2019-05" db="EMBL/GenBank/DDBJ databases">
        <title>Draft Genome Sequences of Six Type Strains of the Genus Massilia.</title>
        <authorList>
            <person name="Miess H."/>
            <person name="Frediansyhah A."/>
            <person name="Gross H."/>
        </authorList>
    </citation>
    <scope>NUCLEOTIDE SEQUENCE [LARGE SCALE GENOMIC DNA]</scope>
    <source>
        <strain evidence="8 9">DSMZ 26121</strain>
    </source>
</reference>
<keyword evidence="6" id="KW-1133">Transmembrane helix</keyword>
<dbReference type="InterPro" id="IPR011650">
    <property type="entry name" value="Peptidase_M20_dimer"/>
</dbReference>
<dbReference type="Gene3D" id="3.30.70.360">
    <property type="match status" value="1"/>
</dbReference>
<organism evidence="8 9">
    <name type="scientific">Pseudoduganella umbonata</name>
    <dbReference type="NCBI Taxonomy" id="864828"/>
    <lineage>
        <taxon>Bacteria</taxon>
        <taxon>Pseudomonadati</taxon>
        <taxon>Pseudomonadota</taxon>
        <taxon>Betaproteobacteria</taxon>
        <taxon>Burkholderiales</taxon>
        <taxon>Oxalobacteraceae</taxon>
        <taxon>Telluria group</taxon>
        <taxon>Pseudoduganella</taxon>
    </lineage>
</organism>
<accession>A0ABX5UMY2</accession>
<dbReference type="InterPro" id="IPR002933">
    <property type="entry name" value="Peptidase_M20"/>
</dbReference>
<dbReference type="PANTHER" id="PTHR45962:SF1">
    <property type="entry name" value="N-FATTY-ACYL-AMINO ACID SYNTHASE_HYDROLASE PM20D1"/>
    <property type="match status" value="1"/>
</dbReference>
<gene>
    <name evidence="8" type="ORF">FCL38_23920</name>
</gene>
<keyword evidence="6" id="KW-0812">Transmembrane</keyword>
<dbReference type="Proteomes" id="UP000298763">
    <property type="component" value="Chromosome"/>
</dbReference>
<evidence type="ECO:0000256" key="5">
    <source>
        <dbReference type="ARBA" id="ARBA00022833"/>
    </source>
</evidence>
<dbReference type="Pfam" id="PF01546">
    <property type="entry name" value="Peptidase_M20"/>
    <property type="match status" value="1"/>
</dbReference>
<dbReference type="PANTHER" id="PTHR45962">
    <property type="entry name" value="N-FATTY-ACYL-AMINO ACID SYNTHASE/HYDROLASE PM20D1"/>
    <property type="match status" value="1"/>
</dbReference>
<comment type="similarity">
    <text evidence="1">Belongs to the peptidase M20A family.</text>
</comment>
<feature type="transmembrane region" description="Helical" evidence="6">
    <location>
        <begin position="50"/>
        <end position="70"/>
    </location>
</feature>
<proteinExistence type="inferred from homology"/>